<gene>
    <name evidence="1" type="ORF">MNBD_GAMMA26-2037</name>
</gene>
<sequence length="68" mass="7998">MTITEISRMSKIERLQAMEAIWDSLIRETSEIESPAWHRDVLSNRRRKIEEGKTGFISVEELKSKHGR</sequence>
<reference evidence="1" key="1">
    <citation type="submission" date="2018-06" db="EMBL/GenBank/DDBJ databases">
        <authorList>
            <person name="Zhirakovskaya E."/>
        </authorList>
    </citation>
    <scope>NUCLEOTIDE SEQUENCE</scope>
</reference>
<evidence type="ECO:0008006" key="2">
    <source>
        <dbReference type="Google" id="ProtNLM"/>
    </source>
</evidence>
<dbReference type="EMBL" id="UOFX01000077">
    <property type="protein sequence ID" value="VAX10776.1"/>
    <property type="molecule type" value="Genomic_DNA"/>
</dbReference>
<dbReference type="NCBIfam" id="TIGR02574">
    <property type="entry name" value="stabl_TIGR02574"/>
    <property type="match status" value="1"/>
</dbReference>
<dbReference type="AlphaFoldDB" id="A0A3B1AXL6"/>
<protein>
    <recommendedName>
        <fullName evidence="2">Addiction module component CHP02574 family protein</fullName>
    </recommendedName>
</protein>
<accession>A0A3B1AXL6</accession>
<name>A0A3B1AXL6_9ZZZZ</name>
<proteinExistence type="predicted"/>
<dbReference type="Pfam" id="PF09720">
    <property type="entry name" value="Unstab_antitox"/>
    <property type="match status" value="1"/>
</dbReference>
<dbReference type="InterPro" id="IPR013406">
    <property type="entry name" value="CHP02574_addiction_mod"/>
</dbReference>
<evidence type="ECO:0000313" key="1">
    <source>
        <dbReference type="EMBL" id="VAX10776.1"/>
    </source>
</evidence>
<organism evidence="1">
    <name type="scientific">hydrothermal vent metagenome</name>
    <dbReference type="NCBI Taxonomy" id="652676"/>
    <lineage>
        <taxon>unclassified sequences</taxon>
        <taxon>metagenomes</taxon>
        <taxon>ecological metagenomes</taxon>
    </lineage>
</organism>